<evidence type="ECO:0000313" key="6">
    <source>
        <dbReference type="EMBL" id="PQM40477.1"/>
    </source>
</evidence>
<evidence type="ECO:0000256" key="4">
    <source>
        <dbReference type="SAM" id="SignalP"/>
    </source>
</evidence>
<keyword evidence="3" id="KW-0325">Glycoprotein</keyword>
<proteinExistence type="predicted"/>
<dbReference type="STRING" id="2094558.A0A314USM0"/>
<feature type="signal peptide" evidence="4">
    <location>
        <begin position="1"/>
        <end position="28"/>
    </location>
</feature>
<sequence>MAAIIPHSPFLLLRFSLLAIFFFIPIQSQVPANQTFKFINQGEFEDGIVEYHSTYRVIQTNAYTFSRYPFRLCFYNTTPDSYVFAIRAGVPNDLGLMRWVWDANRNHPVHEKATLSFGRDGNLVLGEADGTVVWQTNTANKGVTGIKLLGNGNLVLHDKNGRFIWQSFDYPTDTLLLGQSVKTNGRNKLVSRKSDADGSDGPYSLVLDHKGFTMYLNNSGKLLVYGGWRGSDYGSIVTFDFDTEIGFDDFIYYELVLTINQDVNASPPPPPQSHRHLLQVRPIGNGHQINLNKVNYNATYSLLRLGSDGSLKAYTYYDKVSSNTWEESFSFFSSYFVRECGLPSKCGSYGYCSRGMCVGCPTPKGLLGWSKGCAPPKLGQCKSGAKVDYYKIGSVEHFLSPYLDGGDGPMKVGECRAKCDKDCKCLGFFYREDSSKCLLAPVLGTLIKEVNTSVGYIKYSK</sequence>
<dbReference type="PANTHER" id="PTHR32444:SF58">
    <property type="entry name" value="BULB-TYPE LECTIN DOMAIN-CONTAINING PROTEIN"/>
    <property type="match status" value="1"/>
</dbReference>
<dbReference type="Proteomes" id="UP000250321">
    <property type="component" value="Unassembled WGS sequence"/>
</dbReference>
<dbReference type="Gene3D" id="2.90.10.10">
    <property type="entry name" value="Bulb-type lectin domain"/>
    <property type="match status" value="1"/>
</dbReference>
<evidence type="ECO:0000256" key="2">
    <source>
        <dbReference type="ARBA" id="ARBA00023157"/>
    </source>
</evidence>
<dbReference type="AlphaFoldDB" id="A0A314USM0"/>
<dbReference type="SUPFAM" id="SSF51110">
    <property type="entry name" value="alpha-D-mannose-specific plant lectins"/>
    <property type="match status" value="1"/>
</dbReference>
<accession>A0A314USM0</accession>
<keyword evidence="1 4" id="KW-0732">Signal</keyword>
<keyword evidence="7" id="KW-1185">Reference proteome</keyword>
<keyword evidence="2" id="KW-1015">Disulfide bond</keyword>
<dbReference type="InterPro" id="IPR036426">
    <property type="entry name" value="Bulb-type_lectin_dom_sf"/>
</dbReference>
<comment type="caution">
    <text evidence="6">The sequence shown here is derived from an EMBL/GenBank/DDBJ whole genome shotgun (WGS) entry which is preliminary data.</text>
</comment>
<name>A0A314USM0_PRUYE</name>
<feature type="chain" id="PRO_5016254843" evidence="4">
    <location>
        <begin position="29"/>
        <end position="461"/>
    </location>
</feature>
<dbReference type="OrthoDB" id="4062651at2759"/>
<dbReference type="PANTHER" id="PTHR32444">
    <property type="entry name" value="BULB-TYPE LECTIN DOMAIN-CONTAINING PROTEIN"/>
    <property type="match status" value="1"/>
</dbReference>
<dbReference type="SMART" id="SM00108">
    <property type="entry name" value="B_lectin"/>
    <property type="match status" value="1"/>
</dbReference>
<organism evidence="6 7">
    <name type="scientific">Prunus yedoensis var. nudiflora</name>
    <dbReference type="NCBI Taxonomy" id="2094558"/>
    <lineage>
        <taxon>Eukaryota</taxon>
        <taxon>Viridiplantae</taxon>
        <taxon>Streptophyta</taxon>
        <taxon>Embryophyta</taxon>
        <taxon>Tracheophyta</taxon>
        <taxon>Spermatophyta</taxon>
        <taxon>Magnoliopsida</taxon>
        <taxon>eudicotyledons</taxon>
        <taxon>Gunneridae</taxon>
        <taxon>Pentapetalae</taxon>
        <taxon>rosids</taxon>
        <taxon>fabids</taxon>
        <taxon>Rosales</taxon>
        <taxon>Rosaceae</taxon>
        <taxon>Amygdaloideae</taxon>
        <taxon>Amygdaleae</taxon>
        <taxon>Prunus</taxon>
    </lineage>
</organism>
<evidence type="ECO:0000313" key="7">
    <source>
        <dbReference type="Proteomes" id="UP000250321"/>
    </source>
</evidence>
<reference evidence="6 7" key="1">
    <citation type="submission" date="2018-02" db="EMBL/GenBank/DDBJ databases">
        <title>Draft genome of wild Prunus yedoensis var. nudiflora.</title>
        <authorList>
            <person name="Baek S."/>
            <person name="Kim J.-H."/>
            <person name="Choi K."/>
            <person name="Kim G.-B."/>
            <person name="Cho A."/>
            <person name="Jang H."/>
            <person name="Shin C.-H."/>
            <person name="Yu H.-J."/>
            <person name="Mun J.-H."/>
        </authorList>
    </citation>
    <scope>NUCLEOTIDE SEQUENCE [LARGE SCALE GENOMIC DNA]</scope>
    <source>
        <strain evidence="7">cv. Jeju island</strain>
        <tissue evidence="6">Leaf</tissue>
    </source>
</reference>
<dbReference type="InterPro" id="IPR001480">
    <property type="entry name" value="Bulb-type_lectin_dom"/>
</dbReference>
<dbReference type="Pfam" id="PF01453">
    <property type="entry name" value="B_lectin"/>
    <property type="match status" value="1"/>
</dbReference>
<protein>
    <submittedName>
        <fullName evidence="6">Epidermis-specific secreted glycoprotein EP1</fullName>
    </submittedName>
</protein>
<dbReference type="EMBL" id="PJQY01003073">
    <property type="protein sequence ID" value="PQM40477.1"/>
    <property type="molecule type" value="Genomic_DNA"/>
</dbReference>
<feature type="domain" description="Bulb-type lectin" evidence="5">
    <location>
        <begin position="49"/>
        <end position="169"/>
    </location>
</feature>
<dbReference type="CDD" id="cd00028">
    <property type="entry name" value="B_lectin"/>
    <property type="match status" value="1"/>
</dbReference>
<evidence type="ECO:0000256" key="3">
    <source>
        <dbReference type="ARBA" id="ARBA00023180"/>
    </source>
</evidence>
<gene>
    <name evidence="6" type="ORF">Pyn_06759</name>
</gene>
<dbReference type="InterPro" id="IPR035446">
    <property type="entry name" value="SLSG/EP1"/>
</dbReference>
<dbReference type="PIRSF" id="PIRSF002686">
    <property type="entry name" value="SLG"/>
    <property type="match status" value="1"/>
</dbReference>
<dbReference type="PROSITE" id="PS50927">
    <property type="entry name" value="BULB_LECTIN"/>
    <property type="match status" value="1"/>
</dbReference>
<evidence type="ECO:0000256" key="1">
    <source>
        <dbReference type="ARBA" id="ARBA00022729"/>
    </source>
</evidence>
<dbReference type="GO" id="GO:0009505">
    <property type="term" value="C:plant-type cell wall"/>
    <property type="evidence" value="ECO:0007669"/>
    <property type="project" value="TreeGrafter"/>
</dbReference>
<evidence type="ECO:0000259" key="5">
    <source>
        <dbReference type="PROSITE" id="PS50927"/>
    </source>
</evidence>